<name>K6YRW7_9ALTE</name>
<dbReference type="PANTHER" id="PTHR46732">
    <property type="entry name" value="ATP-DEPENDENT PROTEASE LA (LON) DOMAIN PROTEIN"/>
    <property type="match status" value="1"/>
</dbReference>
<dbReference type="InterPro" id="IPR003111">
    <property type="entry name" value="Lon_prtase_N"/>
</dbReference>
<dbReference type="OrthoDB" id="8558970at2"/>
<protein>
    <recommendedName>
        <fullName evidence="1">Lon N-terminal domain-containing protein</fullName>
    </recommendedName>
</protein>
<dbReference type="SUPFAM" id="SSF88697">
    <property type="entry name" value="PUA domain-like"/>
    <property type="match status" value="1"/>
</dbReference>
<feature type="domain" description="Lon N-terminal" evidence="1">
    <location>
        <begin position="1"/>
        <end position="188"/>
    </location>
</feature>
<evidence type="ECO:0000313" key="2">
    <source>
        <dbReference type="EMBL" id="GAC35464.1"/>
    </source>
</evidence>
<comment type="caution">
    <text evidence="2">The sequence shown here is derived from an EMBL/GenBank/DDBJ whole genome shotgun (WGS) entry which is preliminary data.</text>
</comment>
<dbReference type="PROSITE" id="PS51787">
    <property type="entry name" value="LON_N"/>
    <property type="match status" value="1"/>
</dbReference>
<organism evidence="2 3">
    <name type="scientific">Paraglaciecola polaris LMG 21857</name>
    <dbReference type="NCBI Taxonomy" id="1129793"/>
    <lineage>
        <taxon>Bacteria</taxon>
        <taxon>Pseudomonadati</taxon>
        <taxon>Pseudomonadota</taxon>
        <taxon>Gammaproteobacteria</taxon>
        <taxon>Alteromonadales</taxon>
        <taxon>Alteromonadaceae</taxon>
        <taxon>Paraglaciecola</taxon>
    </lineage>
</organism>
<evidence type="ECO:0000313" key="3">
    <source>
        <dbReference type="Proteomes" id="UP000006322"/>
    </source>
</evidence>
<dbReference type="PANTHER" id="PTHR46732:SF8">
    <property type="entry name" value="ATP-DEPENDENT PROTEASE LA (LON) DOMAIN PROTEIN"/>
    <property type="match status" value="1"/>
</dbReference>
<sequence length="188" mass="21481">MFTLPLFPLSAHVLPQGRMALRIFEPRYVRMVKDACAAQTGFGICMLNANGDKTRNEHIHSVGTLVKVIDFDLLSDGLLGITVEGEKCFSIQHIDIEHDGLRLGQCTLLPAWQVQPQTDASLIRQRLVDIFEKYPEIQALYPSPSFDNPIWVIYRWLELLPVSAEQKQHFIQQSDYVKTIDFLTQLVK</sequence>
<proteinExistence type="predicted"/>
<reference evidence="3" key="1">
    <citation type="journal article" date="2014" name="Environ. Microbiol.">
        <title>Comparative genomics of the marine bacterial genus Glaciecola reveals the high degree of genomic diversity and genomic characteristic for cold adaptation.</title>
        <authorList>
            <person name="Qin Q.L."/>
            <person name="Xie B.B."/>
            <person name="Yu Y."/>
            <person name="Shu Y.L."/>
            <person name="Rong J.C."/>
            <person name="Zhang Y.J."/>
            <person name="Zhao D.L."/>
            <person name="Chen X.L."/>
            <person name="Zhang X.Y."/>
            <person name="Chen B."/>
            <person name="Zhou B.C."/>
            <person name="Zhang Y.Z."/>
        </authorList>
    </citation>
    <scope>NUCLEOTIDE SEQUENCE [LARGE SCALE GENOMIC DNA]</scope>
    <source>
        <strain evidence="3">LMG 21857</strain>
    </source>
</reference>
<dbReference type="STRING" id="1129793.GPLA_4590"/>
<dbReference type="InterPro" id="IPR015947">
    <property type="entry name" value="PUA-like_sf"/>
</dbReference>
<dbReference type="Pfam" id="PF02190">
    <property type="entry name" value="LON_substr_bdg"/>
    <property type="match status" value="1"/>
</dbReference>
<dbReference type="EMBL" id="BAER01000138">
    <property type="protein sequence ID" value="GAC35464.1"/>
    <property type="molecule type" value="Genomic_DNA"/>
</dbReference>
<keyword evidence="3" id="KW-1185">Reference proteome</keyword>
<dbReference type="SMART" id="SM00464">
    <property type="entry name" value="LON"/>
    <property type="match status" value="1"/>
</dbReference>
<dbReference type="RefSeq" id="WP_007107226.1">
    <property type="nucleotide sequence ID" value="NZ_BAER01000138.1"/>
</dbReference>
<dbReference type="InterPro" id="IPR046336">
    <property type="entry name" value="Lon_prtase_N_sf"/>
</dbReference>
<dbReference type="Proteomes" id="UP000006322">
    <property type="component" value="Unassembled WGS sequence"/>
</dbReference>
<gene>
    <name evidence="2" type="ORF">GPLA_4590</name>
</gene>
<dbReference type="Gene3D" id="2.30.130.40">
    <property type="entry name" value="LON domain-like"/>
    <property type="match status" value="1"/>
</dbReference>
<evidence type="ECO:0000259" key="1">
    <source>
        <dbReference type="PROSITE" id="PS51787"/>
    </source>
</evidence>
<accession>K6YRW7</accession>
<dbReference type="AlphaFoldDB" id="K6YRW7"/>